<dbReference type="HAMAP" id="MF_00278">
    <property type="entry name" value="HisH"/>
    <property type="match status" value="1"/>
</dbReference>
<feature type="active site" description="Nucleophile" evidence="10 11">
    <location>
        <position position="81"/>
    </location>
</feature>
<feature type="active site" evidence="10 11">
    <location>
        <position position="186"/>
    </location>
</feature>
<dbReference type="InterPro" id="IPR017926">
    <property type="entry name" value="GATASE"/>
</dbReference>
<sequence>MDAAIVNLGLGNLGSVQAALWRHHAQSTITFDPKVIAQAPRLLLPGVGSFDAAMDRLRASGLDELLRQRALGDGVPLLGICLGMQLLLERSDEGHLPGLAWISGRLDRFQPQAGRPVPHMGWNTVTPSPSSRLFTGMRADARYYFVHSFRATGVPDGDVAGSTWYGDNFASAVEKGSVAGVQFHPEKSHQDGAQIFRNFLEWRR</sequence>
<dbReference type="GO" id="GO:0000107">
    <property type="term" value="F:imidazoleglycerol-phosphate synthase activity"/>
    <property type="evidence" value="ECO:0007669"/>
    <property type="project" value="UniProtKB-UniRule"/>
</dbReference>
<dbReference type="Pfam" id="PF00117">
    <property type="entry name" value="GATase"/>
    <property type="match status" value="1"/>
</dbReference>
<evidence type="ECO:0000256" key="11">
    <source>
        <dbReference type="PIRSR" id="PIRSR000495-1"/>
    </source>
</evidence>
<gene>
    <name evidence="10" type="primary">hisH</name>
    <name evidence="13" type="ORF">A6A05_00555</name>
</gene>
<dbReference type="EMBL" id="LWQU01000104">
    <property type="protein sequence ID" value="OAN55084.1"/>
    <property type="molecule type" value="Genomic_DNA"/>
</dbReference>
<dbReference type="InterPro" id="IPR029062">
    <property type="entry name" value="Class_I_gatase-like"/>
</dbReference>
<dbReference type="OrthoDB" id="9807137at2"/>
<dbReference type="STRING" id="1437059.A6A05_00555"/>
<evidence type="ECO:0000256" key="8">
    <source>
        <dbReference type="ARBA" id="ARBA00047838"/>
    </source>
</evidence>
<keyword evidence="4 10" id="KW-0378">Hydrolase</keyword>
<dbReference type="GO" id="GO:0004359">
    <property type="term" value="F:glutaminase activity"/>
    <property type="evidence" value="ECO:0007669"/>
    <property type="project" value="UniProtKB-EC"/>
</dbReference>
<comment type="subunit">
    <text evidence="2 10">Heterodimer of HisH and HisF.</text>
</comment>
<dbReference type="EC" id="4.3.2.10" evidence="10"/>
<comment type="catalytic activity">
    <reaction evidence="9 10">
        <text>L-glutamine + H2O = L-glutamate + NH4(+)</text>
        <dbReference type="Rhea" id="RHEA:15889"/>
        <dbReference type="ChEBI" id="CHEBI:15377"/>
        <dbReference type="ChEBI" id="CHEBI:28938"/>
        <dbReference type="ChEBI" id="CHEBI:29985"/>
        <dbReference type="ChEBI" id="CHEBI:58359"/>
        <dbReference type="EC" id="3.5.1.2"/>
    </reaction>
</comment>
<feature type="active site" evidence="10 11">
    <location>
        <position position="184"/>
    </location>
</feature>
<evidence type="ECO:0000256" key="4">
    <source>
        <dbReference type="ARBA" id="ARBA00022801"/>
    </source>
</evidence>
<evidence type="ECO:0000256" key="2">
    <source>
        <dbReference type="ARBA" id="ARBA00011152"/>
    </source>
</evidence>
<evidence type="ECO:0000256" key="10">
    <source>
        <dbReference type="HAMAP-Rule" id="MF_00278"/>
    </source>
</evidence>
<comment type="catalytic activity">
    <reaction evidence="8 10">
        <text>5-[(5-phospho-1-deoxy-D-ribulos-1-ylimino)methylamino]-1-(5-phospho-beta-D-ribosyl)imidazole-4-carboxamide + L-glutamine = D-erythro-1-(imidazol-4-yl)glycerol 3-phosphate + 5-amino-1-(5-phospho-beta-D-ribosyl)imidazole-4-carboxamide + L-glutamate + H(+)</text>
        <dbReference type="Rhea" id="RHEA:24793"/>
        <dbReference type="ChEBI" id="CHEBI:15378"/>
        <dbReference type="ChEBI" id="CHEBI:29985"/>
        <dbReference type="ChEBI" id="CHEBI:58278"/>
        <dbReference type="ChEBI" id="CHEBI:58359"/>
        <dbReference type="ChEBI" id="CHEBI:58475"/>
        <dbReference type="ChEBI" id="CHEBI:58525"/>
        <dbReference type="EC" id="4.3.2.10"/>
    </reaction>
</comment>
<dbReference type="RefSeq" id="WP_068498175.1">
    <property type="nucleotide sequence ID" value="NZ_LWQU01000104.1"/>
</dbReference>
<dbReference type="GO" id="GO:0005737">
    <property type="term" value="C:cytoplasm"/>
    <property type="evidence" value="ECO:0007669"/>
    <property type="project" value="UniProtKB-SubCell"/>
</dbReference>
<evidence type="ECO:0000256" key="3">
    <source>
        <dbReference type="ARBA" id="ARBA00022605"/>
    </source>
</evidence>
<accession>A0A178MYZ9</accession>
<keyword evidence="7 10" id="KW-0456">Lyase</keyword>
<dbReference type="InterPro" id="IPR010139">
    <property type="entry name" value="Imidazole-glycPsynth_HisH"/>
</dbReference>
<evidence type="ECO:0000256" key="5">
    <source>
        <dbReference type="ARBA" id="ARBA00022962"/>
    </source>
</evidence>
<evidence type="ECO:0000313" key="14">
    <source>
        <dbReference type="Proteomes" id="UP000078543"/>
    </source>
</evidence>
<evidence type="ECO:0000256" key="6">
    <source>
        <dbReference type="ARBA" id="ARBA00023102"/>
    </source>
</evidence>
<dbReference type="EC" id="3.5.1.2" evidence="10"/>
<keyword evidence="3 10" id="KW-0028">Amino-acid biosynthesis</keyword>
<dbReference type="Proteomes" id="UP000078543">
    <property type="component" value="Unassembled WGS sequence"/>
</dbReference>
<evidence type="ECO:0000256" key="7">
    <source>
        <dbReference type="ARBA" id="ARBA00023239"/>
    </source>
</evidence>
<dbReference type="NCBIfam" id="TIGR01855">
    <property type="entry name" value="IMP_synth_hisH"/>
    <property type="match status" value="1"/>
</dbReference>
<organism evidence="13 14">
    <name type="scientific">Magnetospirillum moscoviense</name>
    <dbReference type="NCBI Taxonomy" id="1437059"/>
    <lineage>
        <taxon>Bacteria</taxon>
        <taxon>Pseudomonadati</taxon>
        <taxon>Pseudomonadota</taxon>
        <taxon>Alphaproteobacteria</taxon>
        <taxon>Rhodospirillales</taxon>
        <taxon>Rhodospirillaceae</taxon>
        <taxon>Magnetospirillum</taxon>
    </lineage>
</organism>
<comment type="pathway">
    <text evidence="1 10">Amino-acid biosynthesis; L-histidine biosynthesis; L-histidine from 5-phospho-alpha-D-ribose 1-diphosphate: step 5/9.</text>
</comment>
<feature type="domain" description="Glutamine amidotransferase" evidence="12">
    <location>
        <begin position="16"/>
        <end position="200"/>
    </location>
</feature>
<comment type="function">
    <text evidence="10">IGPS catalyzes the conversion of PRFAR and glutamine to IGP, AICAR and glutamate. The HisH subunit catalyzes the hydrolysis of glutamine to glutamate and ammonia as part of the synthesis of IGP and AICAR. The resulting ammonia molecule is channeled to the active site of HisF.</text>
</comment>
<comment type="subcellular location">
    <subcellularLocation>
        <location evidence="10">Cytoplasm</location>
    </subcellularLocation>
</comment>
<evidence type="ECO:0000256" key="1">
    <source>
        <dbReference type="ARBA" id="ARBA00005091"/>
    </source>
</evidence>
<name>A0A178MYZ9_9PROT</name>
<dbReference type="GO" id="GO:0000105">
    <property type="term" value="P:L-histidine biosynthetic process"/>
    <property type="evidence" value="ECO:0007669"/>
    <property type="project" value="UniProtKB-UniRule"/>
</dbReference>
<keyword evidence="10" id="KW-0963">Cytoplasm</keyword>
<evidence type="ECO:0000259" key="12">
    <source>
        <dbReference type="Pfam" id="PF00117"/>
    </source>
</evidence>
<evidence type="ECO:0000313" key="13">
    <source>
        <dbReference type="EMBL" id="OAN55084.1"/>
    </source>
</evidence>
<reference evidence="13 14" key="1">
    <citation type="submission" date="2016-04" db="EMBL/GenBank/DDBJ databases">
        <title>Draft genome sequence of freshwater magnetotactic bacteria Magnetospirillum marisnigri SP-1 and Magnetospirillum moscoviense BB-1.</title>
        <authorList>
            <person name="Koziaeva V."/>
            <person name="Dziuba M.V."/>
            <person name="Ivanov T.M."/>
            <person name="Kuznetsov B."/>
            <person name="Grouzdev D.S."/>
        </authorList>
    </citation>
    <scope>NUCLEOTIDE SEQUENCE [LARGE SCALE GENOMIC DNA]</scope>
    <source>
        <strain evidence="13 14">BB-1</strain>
    </source>
</reference>
<dbReference type="Gene3D" id="3.40.50.880">
    <property type="match status" value="1"/>
</dbReference>
<dbReference type="UniPathway" id="UPA00031">
    <property type="reaction ID" value="UER00010"/>
</dbReference>
<dbReference type="SUPFAM" id="SSF52317">
    <property type="entry name" value="Class I glutamine amidotransferase-like"/>
    <property type="match status" value="1"/>
</dbReference>
<keyword evidence="5 10" id="KW-0315">Glutamine amidotransferase</keyword>
<dbReference type="CDD" id="cd01748">
    <property type="entry name" value="GATase1_IGP_Synthase"/>
    <property type="match status" value="1"/>
</dbReference>
<comment type="caution">
    <text evidence="13">The sequence shown here is derived from an EMBL/GenBank/DDBJ whole genome shotgun (WGS) entry which is preliminary data.</text>
</comment>
<protein>
    <recommendedName>
        <fullName evidence="10">Imidazole glycerol phosphate synthase subunit HisH</fullName>
        <ecNumber evidence="10">4.3.2.10</ecNumber>
    </recommendedName>
    <alternativeName>
        <fullName evidence="10">IGP synthase glutaminase subunit</fullName>
        <ecNumber evidence="10">3.5.1.2</ecNumber>
    </alternativeName>
    <alternativeName>
        <fullName evidence="10">IGP synthase subunit HisH</fullName>
    </alternativeName>
    <alternativeName>
        <fullName evidence="10">ImGP synthase subunit HisH</fullName>
        <shortName evidence="10">IGPS subunit HisH</shortName>
    </alternativeName>
</protein>
<dbReference type="GO" id="GO:0016829">
    <property type="term" value="F:lyase activity"/>
    <property type="evidence" value="ECO:0007669"/>
    <property type="project" value="UniProtKB-KW"/>
</dbReference>
<keyword evidence="6 10" id="KW-0368">Histidine biosynthesis</keyword>
<dbReference type="PROSITE" id="PS51273">
    <property type="entry name" value="GATASE_TYPE_1"/>
    <property type="match status" value="1"/>
</dbReference>
<evidence type="ECO:0000256" key="9">
    <source>
        <dbReference type="ARBA" id="ARBA00049534"/>
    </source>
</evidence>
<dbReference type="PANTHER" id="PTHR42701:SF1">
    <property type="entry name" value="IMIDAZOLE GLYCEROL PHOSPHATE SYNTHASE SUBUNIT HISH"/>
    <property type="match status" value="1"/>
</dbReference>
<keyword evidence="14" id="KW-1185">Reference proteome</keyword>
<dbReference type="AlphaFoldDB" id="A0A178MYZ9"/>
<proteinExistence type="inferred from homology"/>
<dbReference type="PIRSF" id="PIRSF000495">
    <property type="entry name" value="Amidotransf_hisH"/>
    <property type="match status" value="1"/>
</dbReference>
<dbReference type="PANTHER" id="PTHR42701">
    <property type="entry name" value="IMIDAZOLE GLYCEROL PHOSPHATE SYNTHASE SUBUNIT HISH"/>
    <property type="match status" value="1"/>
</dbReference>